<evidence type="ECO:0008006" key="3">
    <source>
        <dbReference type="Google" id="ProtNLM"/>
    </source>
</evidence>
<protein>
    <recommendedName>
        <fullName evidence="3">RNA polymerase sigma-70 region 4 domain-containing protein</fullName>
    </recommendedName>
</protein>
<evidence type="ECO:0000313" key="1">
    <source>
        <dbReference type="EMBL" id="BAD58566.1"/>
    </source>
</evidence>
<dbReference type="HOGENOM" id="CLU_692298_0_0_11"/>
<dbReference type="Proteomes" id="UP000006820">
    <property type="component" value="Chromosome"/>
</dbReference>
<dbReference type="KEGG" id="nfa:NFA_37180"/>
<organism evidence="1 2">
    <name type="scientific">Nocardia farcinica (strain IFM 10152)</name>
    <dbReference type="NCBI Taxonomy" id="247156"/>
    <lineage>
        <taxon>Bacteria</taxon>
        <taxon>Bacillati</taxon>
        <taxon>Actinomycetota</taxon>
        <taxon>Actinomycetes</taxon>
        <taxon>Mycobacteriales</taxon>
        <taxon>Nocardiaceae</taxon>
        <taxon>Nocardia</taxon>
    </lineage>
</organism>
<keyword evidence="2" id="KW-1185">Reference proteome</keyword>
<dbReference type="InterPro" id="IPR013324">
    <property type="entry name" value="RNA_pol_sigma_r3/r4-like"/>
</dbReference>
<dbReference type="eggNOG" id="COG0568">
    <property type="taxonomic scope" value="Bacteria"/>
</dbReference>
<sequence length="417" mass="45052">MIVPGGVGGRGYAACVTEVAVSGDGVESAFGDDVAGEVAFGLEEVNEVIAGLVAVHAERRRRDAEILAARLGIGGEPPQTLAAIGARFDLARDRVRQLHTRTVGYILRETHLGGDERAAFTRRYPLEARDSALVRTLLAETYATDSDLAANELTYLKLRLAGHAPEDAKRVAGYVVQRIMGWQKKTNRRLVALREESAAAAALTALSDQIEWPARASDPAPLPSASARVVDGDDDQRGRFYLAKVGRDVGFDSALRARLLLTLNAADQVRTFQEEPAAVRYTVDGQTGLHHPDVVAQLADGRIVLVDVQPLGQVGIHVNRVKAAALREHAHANGWGLLIWTGSRTGVAQLRDRPVDAELEQRLGDLLAAGPAPMTAVRRLHREAGLELLDLAALTLRHGWRWDRAPFRLSAPPPTGD</sequence>
<dbReference type="STRING" id="247156.NFA_37180"/>
<evidence type="ECO:0000313" key="2">
    <source>
        <dbReference type="Proteomes" id="UP000006820"/>
    </source>
</evidence>
<gene>
    <name evidence="1" type="ordered locus">NFA_37180</name>
</gene>
<name>Q5YTC5_NOCFA</name>
<dbReference type="InterPro" id="IPR036388">
    <property type="entry name" value="WH-like_DNA-bd_sf"/>
</dbReference>
<reference evidence="1 2" key="1">
    <citation type="journal article" date="2004" name="Proc. Natl. Acad. Sci. U.S.A.">
        <title>The complete genomic sequence of Nocardia farcinica IFM 10152.</title>
        <authorList>
            <person name="Ishikawa J."/>
            <person name="Yamashita A."/>
            <person name="Mikami Y."/>
            <person name="Hoshino Y."/>
            <person name="Kurita H."/>
            <person name="Hotta K."/>
            <person name="Shiba T."/>
            <person name="Hattori M."/>
        </authorList>
    </citation>
    <scope>NUCLEOTIDE SEQUENCE [LARGE SCALE GENOMIC DNA]</scope>
    <source>
        <strain evidence="1 2">IFM 10152</strain>
    </source>
</reference>
<proteinExistence type="predicted"/>
<dbReference type="EMBL" id="AP006618">
    <property type="protein sequence ID" value="BAD58566.1"/>
    <property type="molecule type" value="Genomic_DNA"/>
</dbReference>
<accession>Q5YTC5</accession>
<dbReference type="AlphaFoldDB" id="Q5YTC5"/>
<dbReference type="SUPFAM" id="SSF88659">
    <property type="entry name" value="Sigma3 and sigma4 domains of RNA polymerase sigma factors"/>
    <property type="match status" value="1"/>
</dbReference>
<dbReference type="Gene3D" id="1.10.10.10">
    <property type="entry name" value="Winged helix-like DNA-binding domain superfamily/Winged helix DNA-binding domain"/>
    <property type="match status" value="1"/>
</dbReference>